<evidence type="ECO:0000313" key="3">
    <source>
        <dbReference type="Proteomes" id="UP000256708"/>
    </source>
</evidence>
<organism evidence="2 3">
    <name type="scientific">Pontibacter diazotrophicus</name>
    <dbReference type="NCBI Taxonomy" id="1400979"/>
    <lineage>
        <taxon>Bacteria</taxon>
        <taxon>Pseudomonadati</taxon>
        <taxon>Bacteroidota</taxon>
        <taxon>Cytophagia</taxon>
        <taxon>Cytophagales</taxon>
        <taxon>Hymenobacteraceae</taxon>
        <taxon>Pontibacter</taxon>
    </lineage>
</organism>
<gene>
    <name evidence="2" type="ORF">DXT99_11915</name>
</gene>
<dbReference type="Proteomes" id="UP000256708">
    <property type="component" value="Unassembled WGS sequence"/>
</dbReference>
<sequence>MSTASIIAVILIALIIAAIFYYGLNSRGPWGSFWTFVLVVGFGVLIAAVWARPVGPVWYGIAWFPLLFIGLLFALLLAAATPTTRRTDYPTRRTGYVEEDPRMNEPITEEGNAAEDAVAVGILFWTMLTLFLLIVVLGIIF</sequence>
<comment type="caution">
    <text evidence="2">The sequence shown here is derived from an EMBL/GenBank/DDBJ whole genome shotgun (WGS) entry which is preliminary data.</text>
</comment>
<dbReference type="AlphaFoldDB" id="A0A3D8LCB0"/>
<feature type="transmembrane region" description="Helical" evidence="1">
    <location>
        <begin position="57"/>
        <end position="80"/>
    </location>
</feature>
<keyword evidence="1" id="KW-0812">Transmembrane</keyword>
<feature type="transmembrane region" description="Helical" evidence="1">
    <location>
        <begin position="6"/>
        <end position="24"/>
    </location>
</feature>
<protein>
    <recommendedName>
        <fullName evidence="4">DUF4175 domain-containing protein</fullName>
    </recommendedName>
</protein>
<reference evidence="3" key="1">
    <citation type="submission" date="2018-08" db="EMBL/GenBank/DDBJ databases">
        <authorList>
            <person name="Liu Z.-W."/>
            <person name="Du Z.-J."/>
        </authorList>
    </citation>
    <scope>NUCLEOTIDE SEQUENCE [LARGE SCALE GENOMIC DNA]</scope>
    <source>
        <strain evidence="3">H4X</strain>
    </source>
</reference>
<dbReference type="EMBL" id="QRGR01000011">
    <property type="protein sequence ID" value="RDV14983.1"/>
    <property type="molecule type" value="Genomic_DNA"/>
</dbReference>
<feature type="transmembrane region" description="Helical" evidence="1">
    <location>
        <begin position="117"/>
        <end position="140"/>
    </location>
</feature>
<dbReference type="RefSeq" id="WP_115565775.1">
    <property type="nucleotide sequence ID" value="NZ_QRGR01000011.1"/>
</dbReference>
<proteinExistence type="predicted"/>
<evidence type="ECO:0000256" key="1">
    <source>
        <dbReference type="SAM" id="Phobius"/>
    </source>
</evidence>
<keyword evidence="1" id="KW-0472">Membrane</keyword>
<name>A0A3D8LCB0_9BACT</name>
<evidence type="ECO:0008006" key="4">
    <source>
        <dbReference type="Google" id="ProtNLM"/>
    </source>
</evidence>
<keyword evidence="3" id="KW-1185">Reference proteome</keyword>
<feature type="transmembrane region" description="Helical" evidence="1">
    <location>
        <begin position="31"/>
        <end position="51"/>
    </location>
</feature>
<dbReference type="OrthoDB" id="897258at2"/>
<evidence type="ECO:0000313" key="2">
    <source>
        <dbReference type="EMBL" id="RDV14983.1"/>
    </source>
</evidence>
<accession>A0A3D8LCB0</accession>
<keyword evidence="1" id="KW-1133">Transmembrane helix</keyword>